<gene>
    <name evidence="3" type="ORF">ABIE37_003973</name>
</gene>
<keyword evidence="2" id="KW-1133">Transmembrane helix</keyword>
<keyword evidence="4" id="KW-1185">Reference proteome</keyword>
<accession>A0ABV2PBL1</accession>
<feature type="region of interest" description="Disordered" evidence="1">
    <location>
        <begin position="57"/>
        <end position="89"/>
    </location>
</feature>
<evidence type="ECO:0000256" key="1">
    <source>
        <dbReference type="SAM" id="MobiDB-lite"/>
    </source>
</evidence>
<feature type="compositionally biased region" description="Basic and acidic residues" evidence="1">
    <location>
        <begin position="79"/>
        <end position="89"/>
    </location>
</feature>
<proteinExistence type="predicted"/>
<reference evidence="3 4" key="1">
    <citation type="submission" date="2024-06" db="EMBL/GenBank/DDBJ databases">
        <title>Sorghum-associated microbial communities from plants grown in Nebraska, USA.</title>
        <authorList>
            <person name="Schachtman D."/>
        </authorList>
    </citation>
    <scope>NUCLEOTIDE SEQUENCE [LARGE SCALE GENOMIC DNA]</scope>
    <source>
        <strain evidence="3 4">3552</strain>
    </source>
</reference>
<feature type="compositionally biased region" description="Low complexity" evidence="1">
    <location>
        <begin position="59"/>
        <end position="72"/>
    </location>
</feature>
<protein>
    <submittedName>
        <fullName evidence="3">Uncharacterized protein</fullName>
    </submittedName>
</protein>
<evidence type="ECO:0000256" key="2">
    <source>
        <dbReference type="SAM" id="Phobius"/>
    </source>
</evidence>
<dbReference type="GeneID" id="92754899"/>
<evidence type="ECO:0000313" key="3">
    <source>
        <dbReference type="EMBL" id="MET4542168.1"/>
    </source>
</evidence>
<sequence length="89" mass="9203">MGNFKGWHIVAGLAAMALAAPLGSAMGLNFVATFMFACTVFVAVAMWTESKIARRRDAAAASAAPETPQPAADPSESDDATRSGDATRE</sequence>
<feature type="transmembrane region" description="Helical" evidence="2">
    <location>
        <begin position="29"/>
        <end position="47"/>
    </location>
</feature>
<dbReference type="EMBL" id="JBEPSN010000012">
    <property type="protein sequence ID" value="MET4542168.1"/>
    <property type="molecule type" value="Genomic_DNA"/>
</dbReference>
<organism evidence="3 4">
    <name type="scientific">Arthrobacter bambusae</name>
    <dbReference type="NCBI Taxonomy" id="1338426"/>
    <lineage>
        <taxon>Bacteria</taxon>
        <taxon>Bacillati</taxon>
        <taxon>Actinomycetota</taxon>
        <taxon>Actinomycetes</taxon>
        <taxon>Micrococcales</taxon>
        <taxon>Micrococcaceae</taxon>
        <taxon>Arthrobacter</taxon>
    </lineage>
</organism>
<keyword evidence="2" id="KW-0812">Transmembrane</keyword>
<dbReference type="RefSeq" id="WP_354232522.1">
    <property type="nucleotide sequence ID" value="NZ_JBEPSN010000012.1"/>
</dbReference>
<name>A0ABV2PBL1_9MICC</name>
<comment type="caution">
    <text evidence="3">The sequence shown here is derived from an EMBL/GenBank/DDBJ whole genome shotgun (WGS) entry which is preliminary data.</text>
</comment>
<dbReference type="Proteomes" id="UP001549307">
    <property type="component" value="Unassembled WGS sequence"/>
</dbReference>
<keyword evidence="2" id="KW-0472">Membrane</keyword>
<evidence type="ECO:0000313" key="4">
    <source>
        <dbReference type="Proteomes" id="UP001549307"/>
    </source>
</evidence>